<gene>
    <name evidence="2" type="ORF">KX928_04180</name>
</gene>
<protein>
    <recommendedName>
        <fullName evidence="4">Flagellar FliJ protein</fullName>
    </recommendedName>
</protein>
<dbReference type="EMBL" id="JAHXDN010000001">
    <property type="protein sequence ID" value="MBW4706981.1"/>
    <property type="molecule type" value="Genomic_DNA"/>
</dbReference>
<keyword evidence="1" id="KW-0175">Coiled coil</keyword>
<organism evidence="2 3">
    <name type="scientific">Roseobacter insulae</name>
    <dbReference type="NCBI Taxonomy" id="2859783"/>
    <lineage>
        <taxon>Bacteria</taxon>
        <taxon>Pseudomonadati</taxon>
        <taxon>Pseudomonadota</taxon>
        <taxon>Alphaproteobacteria</taxon>
        <taxon>Rhodobacterales</taxon>
        <taxon>Roseobacteraceae</taxon>
        <taxon>Roseobacter</taxon>
    </lineage>
</organism>
<feature type="coiled-coil region" evidence="1">
    <location>
        <begin position="24"/>
        <end position="51"/>
    </location>
</feature>
<comment type="caution">
    <text evidence="2">The sequence shown here is derived from an EMBL/GenBank/DDBJ whole genome shotgun (WGS) entry which is preliminary data.</text>
</comment>
<evidence type="ECO:0000313" key="3">
    <source>
        <dbReference type="Proteomes" id="UP001138661"/>
    </source>
</evidence>
<reference evidence="2" key="1">
    <citation type="submission" date="2021-07" db="EMBL/GenBank/DDBJ databases">
        <title>Roseobacter insulae sp. nov., isolated from a tidal flat.</title>
        <authorList>
            <person name="Park S."/>
            <person name="Yoon J.-H."/>
        </authorList>
    </citation>
    <scope>NUCLEOTIDE SEQUENCE</scope>
    <source>
        <strain evidence="2">YSTF-M11</strain>
    </source>
</reference>
<evidence type="ECO:0000256" key="1">
    <source>
        <dbReference type="SAM" id="Coils"/>
    </source>
</evidence>
<dbReference type="AlphaFoldDB" id="A0A9X1JXH5"/>
<keyword evidence="3" id="KW-1185">Reference proteome</keyword>
<dbReference type="RefSeq" id="WP_219499339.1">
    <property type="nucleotide sequence ID" value="NZ_JAHXDN010000001.1"/>
</dbReference>
<proteinExistence type="predicted"/>
<sequence length="134" mass="15136">MKHDDLKLLHGLVEAKYQVRQQAFQSLLSREAALRNDLQKLEAQGRASESETASDMRAIGGDVIWKAWLGKARTSLNMQLALVLAEKEQHVRQVQQAYGKVLATEELMAKSDKEQRRQRQTAQLAQAIALSVIR</sequence>
<dbReference type="Proteomes" id="UP001138661">
    <property type="component" value="Unassembled WGS sequence"/>
</dbReference>
<accession>A0A9X1JXH5</accession>
<name>A0A9X1JXH5_9RHOB</name>
<evidence type="ECO:0008006" key="4">
    <source>
        <dbReference type="Google" id="ProtNLM"/>
    </source>
</evidence>
<evidence type="ECO:0000313" key="2">
    <source>
        <dbReference type="EMBL" id="MBW4706981.1"/>
    </source>
</evidence>